<sequence length="244" mass="26810">MEIETHFDGELDSKRPLDDVSTLIAAFQARPGSLLGVASSVSGASVGVNIRLVLGELEETTNPSLSNYCHIADSLKNDNCVVQIVNTLLSVTAGELSESNFTNLPLTFLKGSSGSGKSQMGFNIKANIGNKRRVHYFLFDPPSSTSQDIYRNFRNTSKLFSKCYVADEHMYSSEAPSPSCGSLFKESLYIYGFIFELLSDKTQSSRINTDLSQWISWKVISFQTSFKPQLGDEASELYMCSSAA</sequence>
<dbReference type="VEuPathDB" id="FungiDB:BDEG_28602"/>
<reference evidence="1 2" key="2">
    <citation type="submission" date="2016-05" db="EMBL/GenBank/DDBJ databases">
        <title>Lineage-specific infection strategies underlie the spectrum of fungal disease in amphibians.</title>
        <authorList>
            <person name="Cuomo C.A."/>
            <person name="Farrer R.A."/>
            <person name="James T."/>
            <person name="Longcore J."/>
            <person name="Birren B."/>
        </authorList>
    </citation>
    <scope>NUCLEOTIDE SEQUENCE [LARGE SCALE GENOMIC DNA]</scope>
    <source>
        <strain evidence="1 2">JEL423</strain>
    </source>
</reference>
<protein>
    <submittedName>
        <fullName evidence="1">Uncharacterized protein</fullName>
    </submittedName>
</protein>
<dbReference type="Proteomes" id="UP000077115">
    <property type="component" value="Unassembled WGS sequence"/>
</dbReference>
<gene>
    <name evidence="1" type="ORF">BDEG_28602</name>
</gene>
<evidence type="ECO:0000313" key="2">
    <source>
        <dbReference type="Proteomes" id="UP000077115"/>
    </source>
</evidence>
<dbReference type="AlphaFoldDB" id="A0A177WZE3"/>
<name>A0A177WZE3_BATDL</name>
<organism evidence="1 2">
    <name type="scientific">Batrachochytrium dendrobatidis (strain JEL423)</name>
    <dbReference type="NCBI Taxonomy" id="403673"/>
    <lineage>
        <taxon>Eukaryota</taxon>
        <taxon>Fungi</taxon>
        <taxon>Fungi incertae sedis</taxon>
        <taxon>Chytridiomycota</taxon>
        <taxon>Chytridiomycota incertae sedis</taxon>
        <taxon>Chytridiomycetes</taxon>
        <taxon>Rhizophydiales</taxon>
        <taxon>Rhizophydiales incertae sedis</taxon>
        <taxon>Batrachochytrium</taxon>
    </lineage>
</organism>
<dbReference type="OrthoDB" id="2154776at2759"/>
<evidence type="ECO:0000313" key="1">
    <source>
        <dbReference type="EMBL" id="OAJ45463.1"/>
    </source>
</evidence>
<dbReference type="EMBL" id="DS022318">
    <property type="protein sequence ID" value="OAJ45463.1"/>
    <property type="molecule type" value="Genomic_DNA"/>
</dbReference>
<reference evidence="1 2" key="1">
    <citation type="submission" date="2006-10" db="EMBL/GenBank/DDBJ databases">
        <title>The Genome Sequence of Batrachochytrium dendrobatidis JEL423.</title>
        <authorList>
            <consortium name="The Broad Institute Genome Sequencing Platform"/>
            <person name="Birren B."/>
            <person name="Lander E."/>
            <person name="Galagan J."/>
            <person name="Cuomo C."/>
            <person name="Devon K."/>
            <person name="Jaffe D."/>
            <person name="Butler J."/>
            <person name="Alvarez P."/>
            <person name="Gnerre S."/>
            <person name="Grabherr M."/>
            <person name="Kleber M."/>
            <person name="Mauceli E."/>
            <person name="Brockman W."/>
            <person name="Young S."/>
            <person name="LaButti K."/>
            <person name="Sykes S."/>
            <person name="DeCaprio D."/>
            <person name="Crawford M."/>
            <person name="Koehrsen M."/>
            <person name="Engels R."/>
            <person name="Montgomery P."/>
            <person name="Pearson M."/>
            <person name="Howarth C."/>
            <person name="Larson L."/>
            <person name="White J."/>
            <person name="O'Leary S."/>
            <person name="Kodira C."/>
            <person name="Zeng Q."/>
            <person name="Yandava C."/>
            <person name="Alvarado L."/>
            <person name="Longcore J."/>
            <person name="James T."/>
        </authorList>
    </citation>
    <scope>NUCLEOTIDE SEQUENCE [LARGE SCALE GENOMIC DNA]</scope>
    <source>
        <strain evidence="1 2">JEL423</strain>
    </source>
</reference>
<accession>A0A177WZE3</accession>
<proteinExistence type="predicted"/>
<dbReference type="eggNOG" id="ENOG502SB6I">
    <property type="taxonomic scope" value="Eukaryota"/>
</dbReference>